<evidence type="ECO:0000313" key="1">
    <source>
        <dbReference type="EMBL" id="KAG7097934.1"/>
    </source>
</evidence>
<keyword evidence="2" id="KW-1185">Reference proteome</keyword>
<name>A0A9P8ADS9_9AGAR</name>
<evidence type="ECO:0000313" key="2">
    <source>
        <dbReference type="Proteomes" id="UP001049176"/>
    </source>
</evidence>
<dbReference type="RefSeq" id="XP_043014404.1">
    <property type="nucleotide sequence ID" value="XM_043149796.1"/>
</dbReference>
<dbReference type="SUPFAM" id="SSF81301">
    <property type="entry name" value="Nucleotidyltransferase"/>
    <property type="match status" value="1"/>
</dbReference>
<accession>A0A9P8ADS9</accession>
<comment type="caution">
    <text evidence="1">The sequence shown here is derived from an EMBL/GenBank/DDBJ whole genome shotgun (WGS) entry which is preliminary data.</text>
</comment>
<dbReference type="KEGG" id="more:E1B28_005245"/>
<dbReference type="AlphaFoldDB" id="A0A9P8ADS9"/>
<dbReference type="OrthoDB" id="3051727at2759"/>
<dbReference type="InterPro" id="IPR043519">
    <property type="entry name" value="NT_sf"/>
</dbReference>
<dbReference type="EMBL" id="CM032182">
    <property type="protein sequence ID" value="KAG7097934.1"/>
    <property type="molecule type" value="Genomic_DNA"/>
</dbReference>
<dbReference type="Proteomes" id="UP001049176">
    <property type="component" value="Chromosome 2"/>
</dbReference>
<organism evidence="1 2">
    <name type="scientific">Marasmius oreades</name>
    <name type="common">fairy-ring Marasmius</name>
    <dbReference type="NCBI Taxonomy" id="181124"/>
    <lineage>
        <taxon>Eukaryota</taxon>
        <taxon>Fungi</taxon>
        <taxon>Dikarya</taxon>
        <taxon>Basidiomycota</taxon>
        <taxon>Agaricomycotina</taxon>
        <taxon>Agaricomycetes</taxon>
        <taxon>Agaricomycetidae</taxon>
        <taxon>Agaricales</taxon>
        <taxon>Marasmiineae</taxon>
        <taxon>Marasmiaceae</taxon>
        <taxon>Marasmius</taxon>
    </lineage>
</organism>
<reference evidence="1" key="1">
    <citation type="journal article" date="2021" name="Genome Biol. Evol.">
        <title>The assembled and annotated genome of the fairy-ring fungus Marasmius oreades.</title>
        <authorList>
            <person name="Hiltunen M."/>
            <person name="Ament-Velasquez S.L."/>
            <person name="Johannesson H."/>
        </authorList>
    </citation>
    <scope>NUCLEOTIDE SEQUENCE</scope>
    <source>
        <strain evidence="1">03SP1</strain>
    </source>
</reference>
<dbReference type="GeneID" id="66074321"/>
<sequence>MYSTLTSEDIRTVTKATISALKKLELYCCLVGSVACFEYGTSRTPNDIDMVVLGCVWTQEELKRQVVATDSNFYTVASKDFRATYRVLYYRFPSSYTSGSTTSSSGYSRLLYTSSSNRRYGKNCKVDLLFPGIMNIPPVPRSRIYYKDNRSSKPLMPFLPLLLLKLQAWQDHGESSKQWMRAKQPTDVADITELLNVAVTKYLDVKLKNDEVWLPASFVDAAKRRVKLFTTRYPFTRSQWKLLGF</sequence>
<protein>
    <submittedName>
        <fullName evidence="1">Uncharacterized protein</fullName>
    </submittedName>
</protein>
<proteinExistence type="predicted"/>
<gene>
    <name evidence="1" type="ORF">E1B28_005245</name>
</gene>